<evidence type="ECO:0000256" key="2">
    <source>
        <dbReference type="ARBA" id="ARBA00010291"/>
    </source>
</evidence>
<comment type="similarity">
    <text evidence="2">Belongs to the CENP-C/MIF2 family.</text>
</comment>
<feature type="compositionally biased region" description="Basic and acidic residues" evidence="7">
    <location>
        <begin position="73"/>
        <end position="86"/>
    </location>
</feature>
<dbReference type="AlphaFoldDB" id="A0AAV0AMG8"/>
<feature type="domain" description="Mif2 N-terminal" evidence="9">
    <location>
        <begin position="15"/>
        <end position="56"/>
    </location>
</feature>
<feature type="region of interest" description="Disordered" evidence="7">
    <location>
        <begin position="1"/>
        <end position="32"/>
    </location>
</feature>
<dbReference type="Pfam" id="PF11699">
    <property type="entry name" value="CENP-C_C"/>
    <property type="match status" value="1"/>
</dbReference>
<evidence type="ECO:0000256" key="5">
    <source>
        <dbReference type="ARBA" id="ARBA00057947"/>
    </source>
</evidence>
<feature type="region of interest" description="Disordered" evidence="7">
    <location>
        <begin position="46"/>
        <end position="99"/>
    </location>
</feature>
<sequence>MPPRRSTNDAFHGSFDPGVTGRRTGIAPPSNVRRLSNGIEAFSDYFASPRKDPSLSPEKLTPLNSKGKRTRSGRPDMYHEIGERGRKTGISPPLHTVKDANGFEQFDTYLIKATEQTNKEIQKERRKSGMRSKLARKMSAATFVDNGDDDEEEFMEESMSMVTQEFESPGAPRHSRHSTQSNQALSQPNGIRRKGSFASESGSVHTHRNSELIDFDADLEAAPESITRLKSQAHESAVNHSAPMDLLDDDNEISYRNSNSPESRRKEEKGKEREVYNQDDDDDDDNNGGMDDNQYDEPEPGLEAIMEEENDEDGPGEDQEFPNVAQEQKVKRRKSNSRRPPPAGATRRGERTRVKPLEHWRNERVIYGRTRTTDGSQKVIGMVDVVRIPSEPPEPFAKKRALRSASRRIKSESVGPRHHEVNPEEGWDLETKATGIVYSYTKNKECERVVAFTKHMSDINVEDKAGVPNSFHFKRVCKDLDYVAAGLIYIPVGGGKPSKPTKDNFYVFTVLEGAVSVNIHRTKFVVASHGMFFVPRGNFYSIENIGQRTAKLTFSQARRSVAEPEEVEQGETDGDEHSIVDTCSSENGNNNKEKSK</sequence>
<dbReference type="Pfam" id="PF15624">
    <property type="entry name" value="Mif2_N"/>
    <property type="match status" value="1"/>
</dbReference>
<keyword evidence="4" id="KW-0539">Nucleus</keyword>
<dbReference type="EMBL" id="CALTRL010000808">
    <property type="protein sequence ID" value="CAH7669789.1"/>
    <property type="molecule type" value="Genomic_DNA"/>
</dbReference>
<dbReference type="InterPro" id="IPR028386">
    <property type="entry name" value="CENP-C/Mif2/cnp3"/>
</dbReference>
<dbReference type="PANTHER" id="PTHR16684">
    <property type="entry name" value="CENTROMERE PROTEIN C"/>
    <property type="match status" value="1"/>
</dbReference>
<dbReference type="GO" id="GO:0019237">
    <property type="term" value="F:centromeric DNA binding"/>
    <property type="evidence" value="ECO:0007669"/>
    <property type="project" value="InterPro"/>
</dbReference>
<dbReference type="GO" id="GO:0051382">
    <property type="term" value="P:kinetochore assembly"/>
    <property type="evidence" value="ECO:0007669"/>
    <property type="project" value="InterPro"/>
</dbReference>
<evidence type="ECO:0000256" key="6">
    <source>
        <dbReference type="ARBA" id="ARBA00075033"/>
    </source>
</evidence>
<evidence type="ECO:0000259" key="9">
    <source>
        <dbReference type="Pfam" id="PF15624"/>
    </source>
</evidence>
<dbReference type="SUPFAM" id="SSF51182">
    <property type="entry name" value="RmlC-like cupins"/>
    <property type="match status" value="1"/>
</dbReference>
<evidence type="ECO:0000313" key="10">
    <source>
        <dbReference type="EMBL" id="CAH7669789.1"/>
    </source>
</evidence>
<evidence type="ECO:0000259" key="8">
    <source>
        <dbReference type="Pfam" id="PF11699"/>
    </source>
</evidence>
<dbReference type="InterPro" id="IPR014710">
    <property type="entry name" value="RmlC-like_jellyroll"/>
</dbReference>
<feature type="domain" description="Mif2/CENP-C cupin" evidence="8">
    <location>
        <begin position="471"/>
        <end position="556"/>
    </location>
</feature>
<comment type="subcellular location">
    <subcellularLocation>
        <location evidence="1">Nucleus</location>
    </subcellularLocation>
</comment>
<keyword evidence="3" id="KW-0238">DNA-binding</keyword>
<evidence type="ECO:0000313" key="11">
    <source>
        <dbReference type="Proteomes" id="UP001153365"/>
    </source>
</evidence>
<evidence type="ECO:0000256" key="7">
    <source>
        <dbReference type="SAM" id="MobiDB-lite"/>
    </source>
</evidence>
<dbReference type="InterPro" id="IPR028929">
    <property type="entry name" value="Mif2_N"/>
</dbReference>
<proteinExistence type="inferred from homology"/>
<evidence type="ECO:0000256" key="3">
    <source>
        <dbReference type="ARBA" id="ARBA00023125"/>
    </source>
</evidence>
<dbReference type="Proteomes" id="UP001153365">
    <property type="component" value="Unassembled WGS sequence"/>
</dbReference>
<feature type="compositionally biased region" description="Acidic residues" evidence="7">
    <location>
        <begin position="146"/>
        <end position="156"/>
    </location>
</feature>
<name>A0AAV0AMG8_PHAPC</name>
<feature type="compositionally biased region" description="Acidic residues" evidence="7">
    <location>
        <begin position="563"/>
        <end position="574"/>
    </location>
</feature>
<comment type="caution">
    <text evidence="10">The sequence shown here is derived from an EMBL/GenBank/DDBJ whole genome shotgun (WGS) entry which is preliminary data.</text>
</comment>
<feature type="compositionally biased region" description="Basic residues" evidence="7">
    <location>
        <begin position="398"/>
        <end position="408"/>
    </location>
</feature>
<accession>A0AAV0AMG8</accession>
<dbReference type="GO" id="GO:0051455">
    <property type="term" value="P:spindle attachment to meiosis I kinetochore"/>
    <property type="evidence" value="ECO:0007669"/>
    <property type="project" value="TreeGrafter"/>
</dbReference>
<dbReference type="GO" id="GO:0051315">
    <property type="term" value="P:attachment of mitotic spindle microtubules to kinetochore"/>
    <property type="evidence" value="ECO:0007669"/>
    <property type="project" value="TreeGrafter"/>
</dbReference>
<evidence type="ECO:0000256" key="1">
    <source>
        <dbReference type="ARBA" id="ARBA00004123"/>
    </source>
</evidence>
<reference evidence="10" key="1">
    <citation type="submission" date="2022-06" db="EMBL/GenBank/DDBJ databases">
        <authorList>
            <consortium name="SYNGENTA / RWTH Aachen University"/>
        </authorList>
    </citation>
    <scope>NUCLEOTIDE SEQUENCE</scope>
</reference>
<feature type="compositionally biased region" description="Acidic residues" evidence="7">
    <location>
        <begin position="277"/>
        <end position="286"/>
    </location>
</feature>
<feature type="region of interest" description="Disordered" evidence="7">
    <location>
        <begin position="557"/>
        <end position="596"/>
    </location>
</feature>
<dbReference type="CDD" id="cd06993">
    <property type="entry name" value="cupin_CENP-C_C"/>
    <property type="match status" value="1"/>
</dbReference>
<feature type="compositionally biased region" description="Polar residues" evidence="7">
    <location>
        <begin position="178"/>
        <end position="189"/>
    </location>
</feature>
<feature type="compositionally biased region" description="Basic residues" evidence="7">
    <location>
        <begin position="124"/>
        <end position="136"/>
    </location>
</feature>
<dbReference type="GO" id="GO:0000776">
    <property type="term" value="C:kinetochore"/>
    <property type="evidence" value="ECO:0007669"/>
    <property type="project" value="InterPro"/>
</dbReference>
<feature type="region of interest" description="Disordered" evidence="7">
    <location>
        <begin position="396"/>
        <end position="422"/>
    </location>
</feature>
<protein>
    <recommendedName>
        <fullName evidence="6">CENP-C homolog</fullName>
    </recommendedName>
</protein>
<feature type="compositionally biased region" description="Basic and acidic residues" evidence="7">
    <location>
        <begin position="262"/>
        <end position="276"/>
    </location>
</feature>
<dbReference type="InterPro" id="IPR025974">
    <property type="entry name" value="Mif2/CENP-C_cupin"/>
</dbReference>
<comment type="function">
    <text evidence="5">Component of the kinetochore, a multiprotein complex that assembles on centromeric DNA and attaches chromosomes to spindle microtubules, mediating chromosome segregation and sister chromatid segregation during meiosis and mitosis. Component of the inner kinetochore constitutive centromere-associated network (CCAN), which serves as a structural platform for outer kinetochore assembly.</text>
</comment>
<keyword evidence="11" id="KW-1185">Reference proteome</keyword>
<organism evidence="10 11">
    <name type="scientific">Phakopsora pachyrhizi</name>
    <name type="common">Asian soybean rust disease fungus</name>
    <dbReference type="NCBI Taxonomy" id="170000"/>
    <lineage>
        <taxon>Eukaryota</taxon>
        <taxon>Fungi</taxon>
        <taxon>Dikarya</taxon>
        <taxon>Basidiomycota</taxon>
        <taxon>Pucciniomycotina</taxon>
        <taxon>Pucciniomycetes</taxon>
        <taxon>Pucciniales</taxon>
        <taxon>Phakopsoraceae</taxon>
        <taxon>Phakopsora</taxon>
    </lineage>
</organism>
<feature type="compositionally biased region" description="Acidic residues" evidence="7">
    <location>
        <begin position="293"/>
        <end position="320"/>
    </location>
</feature>
<evidence type="ECO:0000256" key="4">
    <source>
        <dbReference type="ARBA" id="ARBA00023242"/>
    </source>
</evidence>
<dbReference type="InterPro" id="IPR011051">
    <property type="entry name" value="RmlC_Cupin_sf"/>
</dbReference>
<dbReference type="FunFam" id="2.60.120.10:FF:000033">
    <property type="entry name" value="Centromere protein C 1"/>
    <property type="match status" value="1"/>
</dbReference>
<feature type="compositionally biased region" description="Basic and acidic residues" evidence="7">
    <location>
        <begin position="409"/>
        <end position="422"/>
    </location>
</feature>
<dbReference type="GO" id="GO:0005634">
    <property type="term" value="C:nucleus"/>
    <property type="evidence" value="ECO:0007669"/>
    <property type="project" value="UniProtKB-SubCell"/>
</dbReference>
<gene>
    <name evidence="10" type="ORF">PPACK8108_LOCUS4432</name>
</gene>
<dbReference type="Gene3D" id="2.60.120.10">
    <property type="entry name" value="Jelly Rolls"/>
    <property type="match status" value="1"/>
</dbReference>
<feature type="region of interest" description="Disordered" evidence="7">
    <location>
        <begin position="117"/>
        <end position="353"/>
    </location>
</feature>
<dbReference type="PANTHER" id="PTHR16684:SF11">
    <property type="entry name" value="CENTROMERE PROTEIN C"/>
    <property type="match status" value="1"/>
</dbReference>